<organism evidence="1 2">
    <name type="scientific">Ceratodon purpureus</name>
    <name type="common">Fire moss</name>
    <name type="synonym">Dicranum purpureum</name>
    <dbReference type="NCBI Taxonomy" id="3225"/>
    <lineage>
        <taxon>Eukaryota</taxon>
        <taxon>Viridiplantae</taxon>
        <taxon>Streptophyta</taxon>
        <taxon>Embryophyta</taxon>
        <taxon>Bryophyta</taxon>
        <taxon>Bryophytina</taxon>
        <taxon>Bryopsida</taxon>
        <taxon>Dicranidae</taxon>
        <taxon>Pseudoditrichales</taxon>
        <taxon>Ditrichaceae</taxon>
        <taxon>Ceratodon</taxon>
    </lineage>
</organism>
<dbReference type="Proteomes" id="UP000822688">
    <property type="component" value="Chromosome 5"/>
</dbReference>
<proteinExistence type="predicted"/>
<protein>
    <submittedName>
        <fullName evidence="1">Uncharacterized protein</fullName>
    </submittedName>
</protein>
<reference evidence="1" key="1">
    <citation type="submission" date="2020-06" db="EMBL/GenBank/DDBJ databases">
        <title>WGS assembly of Ceratodon purpureus strain R40.</title>
        <authorList>
            <person name="Carey S.B."/>
            <person name="Jenkins J."/>
            <person name="Shu S."/>
            <person name="Lovell J.T."/>
            <person name="Sreedasyam A."/>
            <person name="Maumus F."/>
            <person name="Tiley G.P."/>
            <person name="Fernandez-Pozo N."/>
            <person name="Barry K."/>
            <person name="Chen C."/>
            <person name="Wang M."/>
            <person name="Lipzen A."/>
            <person name="Daum C."/>
            <person name="Saski C.A."/>
            <person name="Payton A.C."/>
            <person name="Mcbreen J.C."/>
            <person name="Conrad R.E."/>
            <person name="Kollar L.M."/>
            <person name="Olsson S."/>
            <person name="Huttunen S."/>
            <person name="Landis J.B."/>
            <person name="Wickett N.J."/>
            <person name="Johnson M.G."/>
            <person name="Rensing S.A."/>
            <person name="Grimwood J."/>
            <person name="Schmutz J."/>
            <person name="Mcdaniel S.F."/>
        </authorList>
    </citation>
    <scope>NUCLEOTIDE SEQUENCE</scope>
    <source>
        <strain evidence="1">R40</strain>
    </source>
</reference>
<accession>A0A8T0HWQ2</accession>
<dbReference type="AlphaFoldDB" id="A0A8T0HWQ2"/>
<gene>
    <name evidence="1" type="ORF">KC19_5G007900</name>
</gene>
<evidence type="ECO:0000313" key="1">
    <source>
        <dbReference type="EMBL" id="KAG0575494.1"/>
    </source>
</evidence>
<comment type="caution">
    <text evidence="1">The sequence shown here is derived from an EMBL/GenBank/DDBJ whole genome shotgun (WGS) entry which is preliminary data.</text>
</comment>
<name>A0A8T0HWQ2_CERPU</name>
<dbReference type="EMBL" id="CM026425">
    <property type="protein sequence ID" value="KAG0575494.1"/>
    <property type="molecule type" value="Genomic_DNA"/>
</dbReference>
<sequence length="104" mass="11155">MAATADQHLHHVLRPVEDLGRASHVAKAGAGSAEYGAVESGCQLQQDTGGSLVQAEIGSRPKTNDQNISINLETKARSYVNMTSPRSTDKIADQCIGNLQFYRT</sequence>
<evidence type="ECO:0000313" key="2">
    <source>
        <dbReference type="Proteomes" id="UP000822688"/>
    </source>
</evidence>
<keyword evidence="2" id="KW-1185">Reference proteome</keyword>